<feature type="region of interest" description="Disordered" evidence="1">
    <location>
        <begin position="1"/>
        <end position="97"/>
    </location>
</feature>
<protein>
    <submittedName>
        <fullName evidence="2">Uncharacterized protein</fullName>
    </submittedName>
</protein>
<organism evidence="2 3">
    <name type="scientific">Fusarium pseudocircinatum</name>
    <dbReference type="NCBI Taxonomy" id="56676"/>
    <lineage>
        <taxon>Eukaryota</taxon>
        <taxon>Fungi</taxon>
        <taxon>Dikarya</taxon>
        <taxon>Ascomycota</taxon>
        <taxon>Pezizomycotina</taxon>
        <taxon>Sordariomycetes</taxon>
        <taxon>Hypocreomycetidae</taxon>
        <taxon>Hypocreales</taxon>
        <taxon>Nectriaceae</taxon>
        <taxon>Fusarium</taxon>
        <taxon>Fusarium fujikuroi species complex</taxon>
    </lineage>
</organism>
<name>A0A8H5KX26_9HYPO</name>
<reference evidence="2 3" key="1">
    <citation type="submission" date="2020-05" db="EMBL/GenBank/DDBJ databases">
        <title>Identification and distribution of gene clusters putatively required for synthesis of sphingolipid metabolism inhibitors in phylogenetically diverse species of the filamentous fungus Fusarium.</title>
        <authorList>
            <person name="Kim H.-S."/>
            <person name="Busman M."/>
            <person name="Brown D.W."/>
            <person name="Divon H."/>
            <person name="Uhlig S."/>
            <person name="Proctor R.H."/>
        </authorList>
    </citation>
    <scope>NUCLEOTIDE SEQUENCE [LARGE SCALE GENOMIC DNA]</scope>
    <source>
        <strain evidence="2 3">NRRL 36939</strain>
    </source>
</reference>
<evidence type="ECO:0000313" key="2">
    <source>
        <dbReference type="EMBL" id="KAF5580993.1"/>
    </source>
</evidence>
<feature type="compositionally biased region" description="Basic and acidic residues" evidence="1">
    <location>
        <begin position="7"/>
        <end position="18"/>
    </location>
</feature>
<evidence type="ECO:0000256" key="1">
    <source>
        <dbReference type="SAM" id="MobiDB-lite"/>
    </source>
</evidence>
<proteinExistence type="predicted"/>
<dbReference type="AlphaFoldDB" id="A0A8H5KX26"/>
<comment type="caution">
    <text evidence="2">The sequence shown here is derived from an EMBL/GenBank/DDBJ whole genome shotgun (WGS) entry which is preliminary data.</text>
</comment>
<dbReference type="EMBL" id="JAAOAS010000300">
    <property type="protein sequence ID" value="KAF5580993.1"/>
    <property type="molecule type" value="Genomic_DNA"/>
</dbReference>
<dbReference type="Proteomes" id="UP000546213">
    <property type="component" value="Unassembled WGS sequence"/>
</dbReference>
<gene>
    <name evidence="2" type="ORF">FPCIR_10381</name>
</gene>
<evidence type="ECO:0000313" key="3">
    <source>
        <dbReference type="Proteomes" id="UP000546213"/>
    </source>
</evidence>
<accession>A0A8H5KX26</accession>
<sequence>MASRHPSGAEESQRHLPYDSRGSSPGSDGRGDQYGGGHGQVPPPPPQAPGHAMKLSSIVHPEPEPALQAPGNVMNRSSTAYYEPQPPPPSAESYTYGHYPSYQPVPPGQLNWPPRANVLSEALGPLFRHLQGTAIEIEEINGRYKDSLSNRSLQFKASISYSRINITFDIKSLSFNVPAVAGAGKTAGKKAATVADAGDTAGRTASTGTSTEAGAGSNGEEPDGNPPGPASAEAS</sequence>
<feature type="region of interest" description="Disordered" evidence="1">
    <location>
        <begin position="186"/>
        <end position="235"/>
    </location>
</feature>
<keyword evidence="3" id="KW-1185">Reference proteome</keyword>
<dbReference type="OrthoDB" id="10616381at2759"/>
<feature type="compositionally biased region" description="Low complexity" evidence="1">
    <location>
        <begin position="186"/>
        <end position="219"/>
    </location>
</feature>